<dbReference type="AlphaFoldDB" id="A0AA88DK25"/>
<comment type="caution">
    <text evidence="1">The sequence shown here is derived from an EMBL/GenBank/DDBJ whole genome shotgun (WGS) entry which is preliminary data.</text>
</comment>
<gene>
    <name evidence="1" type="ORF">TIFTF001_022834</name>
</gene>
<evidence type="ECO:0000313" key="2">
    <source>
        <dbReference type="Proteomes" id="UP001187192"/>
    </source>
</evidence>
<protein>
    <submittedName>
        <fullName evidence="1">Uncharacterized protein</fullName>
    </submittedName>
</protein>
<dbReference type="EMBL" id="BTGU01000047">
    <property type="protein sequence ID" value="GMN53694.1"/>
    <property type="molecule type" value="Genomic_DNA"/>
</dbReference>
<keyword evidence="2" id="KW-1185">Reference proteome</keyword>
<accession>A0AA88DK25</accession>
<name>A0AA88DK25_FICCA</name>
<evidence type="ECO:0000313" key="1">
    <source>
        <dbReference type="EMBL" id="GMN53694.1"/>
    </source>
</evidence>
<organism evidence="1 2">
    <name type="scientific">Ficus carica</name>
    <name type="common">Common fig</name>
    <dbReference type="NCBI Taxonomy" id="3494"/>
    <lineage>
        <taxon>Eukaryota</taxon>
        <taxon>Viridiplantae</taxon>
        <taxon>Streptophyta</taxon>
        <taxon>Embryophyta</taxon>
        <taxon>Tracheophyta</taxon>
        <taxon>Spermatophyta</taxon>
        <taxon>Magnoliopsida</taxon>
        <taxon>eudicotyledons</taxon>
        <taxon>Gunneridae</taxon>
        <taxon>Pentapetalae</taxon>
        <taxon>rosids</taxon>
        <taxon>fabids</taxon>
        <taxon>Rosales</taxon>
        <taxon>Moraceae</taxon>
        <taxon>Ficeae</taxon>
        <taxon>Ficus</taxon>
    </lineage>
</organism>
<proteinExistence type="predicted"/>
<dbReference type="Proteomes" id="UP001187192">
    <property type="component" value="Unassembled WGS sequence"/>
</dbReference>
<sequence>MNLKFGALSFIFGSLGKIGDHAKPPARILDDGDGRSPSQECLLGRYSLTIISYLTPPTSIEFKSFYSQV</sequence>
<reference evidence="1" key="1">
    <citation type="submission" date="2023-07" db="EMBL/GenBank/DDBJ databases">
        <title>draft genome sequence of fig (Ficus carica).</title>
        <authorList>
            <person name="Takahashi T."/>
            <person name="Nishimura K."/>
        </authorList>
    </citation>
    <scope>NUCLEOTIDE SEQUENCE</scope>
</reference>